<dbReference type="EMBL" id="FQXQ01000005">
    <property type="protein sequence ID" value="SHH85327.1"/>
    <property type="molecule type" value="Genomic_DNA"/>
</dbReference>
<dbReference type="OrthoDB" id="9801609at2"/>
<dbReference type="STRING" id="1195760.SAMN05444281_2318"/>
<evidence type="ECO:0000313" key="4">
    <source>
        <dbReference type="EMBL" id="SHH85327.1"/>
    </source>
</evidence>
<keyword evidence="5" id="KW-1185">Reference proteome</keyword>
<dbReference type="SUPFAM" id="SSF53756">
    <property type="entry name" value="UDP-Glycosyltransferase/glycogen phosphorylase"/>
    <property type="match status" value="1"/>
</dbReference>
<dbReference type="GO" id="GO:0016757">
    <property type="term" value="F:glycosyltransferase activity"/>
    <property type="evidence" value="ECO:0007669"/>
    <property type="project" value="InterPro"/>
</dbReference>
<name>A0A1M5WD11_9FLAO</name>
<dbReference type="PANTHER" id="PTHR46401">
    <property type="entry name" value="GLYCOSYLTRANSFERASE WBBK-RELATED"/>
    <property type="match status" value="1"/>
</dbReference>
<dbReference type="AlphaFoldDB" id="A0A1M5WD11"/>
<evidence type="ECO:0000256" key="1">
    <source>
        <dbReference type="ARBA" id="ARBA00022679"/>
    </source>
</evidence>
<dbReference type="RefSeq" id="WP_073121718.1">
    <property type="nucleotide sequence ID" value="NZ_BMEN01000006.1"/>
</dbReference>
<feature type="domain" description="Glycosyl transferase family 1" evidence="2">
    <location>
        <begin position="183"/>
        <end position="330"/>
    </location>
</feature>
<protein>
    <submittedName>
        <fullName evidence="4">Glycosyltransferase involved in cell wall bisynthesis</fullName>
    </submittedName>
</protein>
<dbReference type="InterPro" id="IPR001296">
    <property type="entry name" value="Glyco_trans_1"/>
</dbReference>
<keyword evidence="1 4" id="KW-0808">Transferase</keyword>
<accession>A0A1M5WD11</accession>
<evidence type="ECO:0000313" key="5">
    <source>
        <dbReference type="Proteomes" id="UP000184109"/>
    </source>
</evidence>
<dbReference type="InterPro" id="IPR028098">
    <property type="entry name" value="Glyco_trans_4-like_N"/>
</dbReference>
<organism evidence="4 5">
    <name type="scientific">Wenyingzhuangia marina</name>
    <dbReference type="NCBI Taxonomy" id="1195760"/>
    <lineage>
        <taxon>Bacteria</taxon>
        <taxon>Pseudomonadati</taxon>
        <taxon>Bacteroidota</taxon>
        <taxon>Flavobacteriia</taxon>
        <taxon>Flavobacteriales</taxon>
        <taxon>Flavobacteriaceae</taxon>
        <taxon>Wenyingzhuangia</taxon>
    </lineage>
</organism>
<dbReference type="GO" id="GO:0009103">
    <property type="term" value="P:lipopolysaccharide biosynthetic process"/>
    <property type="evidence" value="ECO:0007669"/>
    <property type="project" value="TreeGrafter"/>
</dbReference>
<dbReference type="Pfam" id="PF00534">
    <property type="entry name" value="Glycos_transf_1"/>
    <property type="match status" value="1"/>
</dbReference>
<feature type="domain" description="Glycosyltransferase subfamily 4-like N-terminal" evidence="3">
    <location>
        <begin position="41"/>
        <end position="171"/>
    </location>
</feature>
<evidence type="ECO:0000259" key="2">
    <source>
        <dbReference type="Pfam" id="PF00534"/>
    </source>
</evidence>
<dbReference type="Proteomes" id="UP000184109">
    <property type="component" value="Unassembled WGS sequence"/>
</dbReference>
<evidence type="ECO:0000259" key="3">
    <source>
        <dbReference type="Pfam" id="PF13439"/>
    </source>
</evidence>
<gene>
    <name evidence="4" type="ORF">SAMN05444281_2318</name>
</gene>
<reference evidence="5" key="1">
    <citation type="submission" date="2016-11" db="EMBL/GenBank/DDBJ databases">
        <authorList>
            <person name="Varghese N."/>
            <person name="Submissions S."/>
        </authorList>
    </citation>
    <scope>NUCLEOTIDE SEQUENCE [LARGE SCALE GENOMIC DNA]</scope>
    <source>
        <strain evidence="5">DSM 100572</strain>
    </source>
</reference>
<dbReference type="Gene3D" id="3.40.50.2000">
    <property type="entry name" value="Glycogen Phosphorylase B"/>
    <property type="match status" value="1"/>
</dbReference>
<dbReference type="PANTHER" id="PTHR46401:SF2">
    <property type="entry name" value="GLYCOSYLTRANSFERASE WBBK-RELATED"/>
    <property type="match status" value="1"/>
</dbReference>
<dbReference type="Pfam" id="PF13439">
    <property type="entry name" value="Glyco_transf_4"/>
    <property type="match status" value="1"/>
</dbReference>
<sequence length="357" mass="41890">MKILIYDVHASESGALAILDDLYKQVCSHSDKKIEWVFAVSTPNYKETKNIRVIRHPWVKKNWFYRLYFDLITTRKILKKEKPNKIVSLQNKGISFSNLPQMVYLHLPFVLCDYKFNIKRDGKVLWLYQNVLSKFIFKSLRKVQKTIVQTQWMKEALIKKAKVNEDKIEIIVPDISTNNIQKYKDSIENRKRFFYPATSFTYKNHFILLKAFKILQDKGYKDYELIFTITESENEYTLQLSEYVKKNSLNVKFNGPVKREEVFEMYAKSVLIFPSFVESFGLPLLEARLSNAFVIANKTSFSQEILKNYENAIFFNGNDAAELARGIEKLNLLPYINPKGAELKKESVNLIDLCISF</sequence>
<proteinExistence type="predicted"/>